<dbReference type="AlphaFoldDB" id="A0A9V1EDS3"/>
<dbReference type="RefSeq" id="XP_019279467.1">
    <property type="nucleotide sequence ID" value="XM_019423922.2"/>
</dbReference>
<evidence type="ECO:0000313" key="3">
    <source>
        <dbReference type="RefSeq" id="XP_019279467.1"/>
    </source>
</evidence>
<accession>A0A9V1EDS3</accession>
<reference evidence="3" key="1">
    <citation type="submission" date="2025-08" db="UniProtKB">
        <authorList>
            <consortium name="RefSeq"/>
        </authorList>
    </citation>
    <scope>IDENTIFICATION</scope>
    <source>
        <tissue evidence="3">Whole blood</tissue>
    </source>
</reference>
<proteinExistence type="predicted"/>
<gene>
    <name evidence="3" type="primary">LOC109251924</name>
</gene>
<feature type="compositionally biased region" description="Low complexity" evidence="1">
    <location>
        <begin position="36"/>
        <end position="72"/>
    </location>
</feature>
<dbReference type="GeneID" id="109251924"/>
<feature type="compositionally biased region" description="Low complexity" evidence="1">
    <location>
        <begin position="9"/>
        <end position="22"/>
    </location>
</feature>
<protein>
    <submittedName>
        <fullName evidence="3">Uncharacterized protein LOC109251924 isoform X1</fullName>
    </submittedName>
</protein>
<sequence length="241" mass="25938">MSRGHADALRAGAARASRAAAAPLRTPDSASRRRPPALLAASSGPPLSGGIPNAGGPRPAPRRGGSAPPRTGADPEAGRTRGLHGPRLYPASRKIQWGQRRCWFANWPLDTVGKERPRKKQTSPDGPMGETKMSQMIVAVENRACAPGLEERELGSFRNVALLFSLQQDSQIPREIGAIPPPPTERCKVIHPSWRKLQKPVHTEKTFRVQLPIDLSPGTDITCCTAFGKPCNISAPFPCLC</sequence>
<organism evidence="2 3">
    <name type="scientific">Panthera pardus</name>
    <name type="common">Leopard</name>
    <name type="synonym">Felis pardus</name>
    <dbReference type="NCBI Taxonomy" id="9691"/>
    <lineage>
        <taxon>Eukaryota</taxon>
        <taxon>Metazoa</taxon>
        <taxon>Chordata</taxon>
        <taxon>Craniata</taxon>
        <taxon>Vertebrata</taxon>
        <taxon>Euteleostomi</taxon>
        <taxon>Mammalia</taxon>
        <taxon>Eutheria</taxon>
        <taxon>Laurasiatheria</taxon>
        <taxon>Carnivora</taxon>
        <taxon>Feliformia</taxon>
        <taxon>Felidae</taxon>
        <taxon>Pantherinae</taxon>
        <taxon>Panthera</taxon>
    </lineage>
</organism>
<evidence type="ECO:0000313" key="2">
    <source>
        <dbReference type="Proteomes" id="UP001165780"/>
    </source>
</evidence>
<name>A0A9V1EDS3_PANPR</name>
<dbReference type="KEGG" id="ppad:109251924"/>
<evidence type="ECO:0000256" key="1">
    <source>
        <dbReference type="SAM" id="MobiDB-lite"/>
    </source>
</evidence>
<feature type="region of interest" description="Disordered" evidence="1">
    <location>
        <begin position="1"/>
        <end position="87"/>
    </location>
</feature>
<dbReference type="Proteomes" id="UP001165780">
    <property type="component" value="Unplaced"/>
</dbReference>
<keyword evidence="2" id="KW-1185">Reference proteome</keyword>